<dbReference type="InterPro" id="IPR010502">
    <property type="entry name" value="Carb-bd_dom_fam9"/>
</dbReference>
<feature type="domain" description="Carbohydrate-binding" evidence="2">
    <location>
        <begin position="84"/>
        <end position="247"/>
    </location>
</feature>
<evidence type="ECO:0000313" key="3">
    <source>
        <dbReference type="EMBL" id="CAA9219682.1"/>
    </source>
</evidence>
<dbReference type="Pfam" id="PF06452">
    <property type="entry name" value="CBM9_1"/>
    <property type="match status" value="1"/>
</dbReference>
<dbReference type="PANTHER" id="PTHR43283:SF18">
    <property type="match status" value="1"/>
</dbReference>
<dbReference type="Gene3D" id="2.60.40.1190">
    <property type="match status" value="1"/>
</dbReference>
<dbReference type="PANTHER" id="PTHR43283">
    <property type="entry name" value="BETA-LACTAMASE-RELATED"/>
    <property type="match status" value="1"/>
</dbReference>
<gene>
    <name evidence="3" type="ORF">AVDCRST_MAG56-682</name>
</gene>
<protein>
    <submittedName>
        <fullName evidence="3">Uncharacterized protein</fullName>
    </submittedName>
</protein>
<dbReference type="InterPro" id="IPR012338">
    <property type="entry name" value="Beta-lactam/transpept-like"/>
</dbReference>
<proteinExistence type="predicted"/>
<organism evidence="3">
    <name type="scientific">uncultured Cytophagales bacterium</name>
    <dbReference type="NCBI Taxonomy" id="158755"/>
    <lineage>
        <taxon>Bacteria</taxon>
        <taxon>Pseudomonadati</taxon>
        <taxon>Bacteroidota</taxon>
        <taxon>Sphingobacteriia</taxon>
        <taxon>Sphingobacteriales</taxon>
        <taxon>environmental samples</taxon>
    </lineage>
</organism>
<dbReference type="SUPFAM" id="SSF56601">
    <property type="entry name" value="beta-lactamase/transpeptidase-like"/>
    <property type="match status" value="1"/>
</dbReference>
<dbReference type="Gene3D" id="3.40.710.10">
    <property type="entry name" value="DD-peptidase/beta-lactamase superfamily"/>
    <property type="match status" value="1"/>
</dbReference>
<dbReference type="GO" id="GO:0004553">
    <property type="term" value="F:hydrolase activity, hydrolyzing O-glycosyl compounds"/>
    <property type="evidence" value="ECO:0007669"/>
    <property type="project" value="InterPro"/>
</dbReference>
<feature type="domain" description="Beta-lactamase-related" evidence="1">
    <location>
        <begin position="373"/>
        <end position="675"/>
    </location>
</feature>
<dbReference type="EMBL" id="CADCTQ010000033">
    <property type="protein sequence ID" value="CAA9219682.1"/>
    <property type="molecule type" value="Genomic_DNA"/>
</dbReference>
<dbReference type="Pfam" id="PF00144">
    <property type="entry name" value="Beta-lactamase"/>
    <property type="match status" value="1"/>
</dbReference>
<dbReference type="AlphaFoldDB" id="A0A6J4HB34"/>
<dbReference type="GO" id="GO:0016052">
    <property type="term" value="P:carbohydrate catabolic process"/>
    <property type="evidence" value="ECO:0007669"/>
    <property type="project" value="InterPro"/>
</dbReference>
<dbReference type="SUPFAM" id="SSF49344">
    <property type="entry name" value="CBD9-like"/>
    <property type="match status" value="1"/>
</dbReference>
<dbReference type="InterPro" id="IPR001466">
    <property type="entry name" value="Beta-lactam-related"/>
</dbReference>
<name>A0A6J4HB34_9SPHI</name>
<sequence length="696" mass="77499">MAGALQKNPEKTTMPLRNLFTPSTFHWVRAVALCLTGLSLLPGHHAKAQNTAIAYAYPVGKLTVDGDLSDWPKGLTKYRLTEDNGIKPKSAADFTAHYRVAYDPDNRSVYVGVEVTDDDHVVDTTKSPAWNTQDCHELYVDARHLPFGSGVAAFMLSKTFRDTNKMLSDPVSAAYSWDNIEARTVRQGNLTTYEWRVDLGEHVYPGRSIGLDLNVFDKDNDGFKVIGWGRGGYKFRTPAHLGDVVLMRANEGLGTLGGKVRWKEAWAQKLPGRVRLTSVKTPALWVDAKVDSLGRYTVQLPPGTYRVSTPGHLVQDKETVYRVNNETLAEVTLKAGEKKAVTAVGLITRSSPPDLVPQQGILHAFDAGKARQLDQFVAAYQQFYEIPGVSLALVKDGKVVYHKTYGVENSLTREKVEDNTLFEAASITKAVFAYVVNRLAERGVIDLDKPLYQYLPFEAMAHDDRYKLITARHVLSHRTGFPNWAYMNADGKLDIKFTPGTQYGYSGEGFEYLKRVVVHITGKDILQVLKEEVTGPMKMYNVHFSKNDELAKVASYGHYDNVPTTQYIPGEPGMAHSMYTEAKGFSQFMLGLLSGQGQQPDTYTRMLTMHSEFPREKGEKKPRYKSGMGLGIAVRESPYGPVFGHGGNNGDFQCDFEVYKDLKMGYAIFTNSNYGGQLCGQMKALLVEGKEEVAQK</sequence>
<accession>A0A6J4HB34</accession>
<dbReference type="InterPro" id="IPR050789">
    <property type="entry name" value="Diverse_Enzym_Activities"/>
</dbReference>
<reference evidence="3" key="1">
    <citation type="submission" date="2020-02" db="EMBL/GenBank/DDBJ databases">
        <authorList>
            <person name="Meier V. D."/>
        </authorList>
    </citation>
    <scope>NUCLEOTIDE SEQUENCE</scope>
    <source>
        <strain evidence="3">AVDCRST_MAG56</strain>
    </source>
</reference>
<evidence type="ECO:0000259" key="2">
    <source>
        <dbReference type="Pfam" id="PF06452"/>
    </source>
</evidence>
<evidence type="ECO:0000259" key="1">
    <source>
        <dbReference type="Pfam" id="PF00144"/>
    </source>
</evidence>
<dbReference type="GO" id="GO:0030246">
    <property type="term" value="F:carbohydrate binding"/>
    <property type="evidence" value="ECO:0007669"/>
    <property type="project" value="InterPro"/>
</dbReference>